<keyword evidence="2" id="KW-1185">Reference proteome</keyword>
<dbReference type="AlphaFoldDB" id="A0A835XSP9"/>
<protein>
    <submittedName>
        <fullName evidence="1">Uncharacterized protein</fullName>
    </submittedName>
</protein>
<evidence type="ECO:0000313" key="2">
    <source>
        <dbReference type="Proteomes" id="UP000612055"/>
    </source>
</evidence>
<name>A0A835XSP9_9CHLO</name>
<accession>A0A835XSP9</accession>
<proteinExistence type="predicted"/>
<dbReference type="Proteomes" id="UP000612055">
    <property type="component" value="Unassembled WGS sequence"/>
</dbReference>
<gene>
    <name evidence="1" type="ORF">HYH03_015177</name>
</gene>
<evidence type="ECO:0000313" key="1">
    <source>
        <dbReference type="EMBL" id="KAG2486215.1"/>
    </source>
</evidence>
<sequence length="103" mass="11238">MTPAAQPDDMTCTEYLQPAAPRGQGRKPQQAALELVAPFAKMAVMNRVACMLDPKMNQFTKRVLMDALDEVLKADALARAPLLVTYLAGACLLRRHLPPTVSC</sequence>
<dbReference type="EMBL" id="JAEHOE010000116">
    <property type="protein sequence ID" value="KAG2486215.1"/>
    <property type="molecule type" value="Genomic_DNA"/>
</dbReference>
<comment type="caution">
    <text evidence="1">The sequence shown here is derived from an EMBL/GenBank/DDBJ whole genome shotgun (WGS) entry which is preliminary data.</text>
</comment>
<organism evidence="1 2">
    <name type="scientific">Edaphochlamys debaryana</name>
    <dbReference type="NCBI Taxonomy" id="47281"/>
    <lineage>
        <taxon>Eukaryota</taxon>
        <taxon>Viridiplantae</taxon>
        <taxon>Chlorophyta</taxon>
        <taxon>core chlorophytes</taxon>
        <taxon>Chlorophyceae</taxon>
        <taxon>CS clade</taxon>
        <taxon>Chlamydomonadales</taxon>
        <taxon>Chlamydomonadales incertae sedis</taxon>
        <taxon>Edaphochlamys</taxon>
    </lineage>
</organism>
<reference evidence="1" key="1">
    <citation type="journal article" date="2020" name="bioRxiv">
        <title>Comparative genomics of Chlamydomonas.</title>
        <authorList>
            <person name="Craig R.J."/>
            <person name="Hasan A.R."/>
            <person name="Ness R.W."/>
            <person name="Keightley P.D."/>
        </authorList>
    </citation>
    <scope>NUCLEOTIDE SEQUENCE</scope>
    <source>
        <strain evidence="1">CCAP 11/70</strain>
    </source>
</reference>